<keyword evidence="2" id="KW-1185">Reference proteome</keyword>
<name>A0A915DIB4_9BILA</name>
<sequence length="74" mass="8409">MTGSEQFRVLTEMSGERTSGAQETRVKLVDRDAVDWRQEYPRCQVKLLVVVMENRLSALVTASLQPHVADKPHL</sequence>
<evidence type="ECO:0000313" key="3">
    <source>
        <dbReference type="WBParaSite" id="jg19766"/>
    </source>
</evidence>
<feature type="region of interest" description="Disordered" evidence="1">
    <location>
        <begin position="1"/>
        <end position="21"/>
    </location>
</feature>
<accession>A0A915DIB4</accession>
<protein>
    <submittedName>
        <fullName evidence="3">Uncharacterized protein</fullName>
    </submittedName>
</protein>
<organism evidence="2 3">
    <name type="scientific">Ditylenchus dipsaci</name>
    <dbReference type="NCBI Taxonomy" id="166011"/>
    <lineage>
        <taxon>Eukaryota</taxon>
        <taxon>Metazoa</taxon>
        <taxon>Ecdysozoa</taxon>
        <taxon>Nematoda</taxon>
        <taxon>Chromadorea</taxon>
        <taxon>Rhabditida</taxon>
        <taxon>Tylenchina</taxon>
        <taxon>Tylenchomorpha</taxon>
        <taxon>Sphaerularioidea</taxon>
        <taxon>Anguinidae</taxon>
        <taxon>Anguininae</taxon>
        <taxon>Ditylenchus</taxon>
    </lineage>
</organism>
<dbReference type="AlphaFoldDB" id="A0A915DIB4"/>
<evidence type="ECO:0000313" key="2">
    <source>
        <dbReference type="Proteomes" id="UP000887574"/>
    </source>
</evidence>
<dbReference type="WBParaSite" id="jg19766">
    <property type="protein sequence ID" value="jg19766"/>
    <property type="gene ID" value="jg19766"/>
</dbReference>
<evidence type="ECO:0000256" key="1">
    <source>
        <dbReference type="SAM" id="MobiDB-lite"/>
    </source>
</evidence>
<reference evidence="3" key="1">
    <citation type="submission" date="2022-11" db="UniProtKB">
        <authorList>
            <consortium name="WormBaseParasite"/>
        </authorList>
    </citation>
    <scope>IDENTIFICATION</scope>
</reference>
<dbReference type="Proteomes" id="UP000887574">
    <property type="component" value="Unplaced"/>
</dbReference>
<proteinExistence type="predicted"/>